<comment type="caution">
    <text evidence="3">The sequence shown here is derived from an EMBL/GenBank/DDBJ whole genome shotgun (WGS) entry which is preliminary data.</text>
</comment>
<name>A0A3E1KCU1_9GAMM</name>
<evidence type="ECO:0000259" key="2">
    <source>
        <dbReference type="PROSITE" id="PS50983"/>
    </source>
</evidence>
<dbReference type="OrthoDB" id="9775594at2"/>
<dbReference type="PANTHER" id="PTHR42860">
    <property type="entry name" value="VITAMIN B12-BINDING PROTEIN"/>
    <property type="match status" value="1"/>
</dbReference>
<feature type="domain" description="Fe/B12 periplasmic-binding" evidence="2">
    <location>
        <begin position="2"/>
        <end position="257"/>
    </location>
</feature>
<proteinExistence type="predicted"/>
<gene>
    <name evidence="3" type="ORF">DZC52_01035</name>
</gene>
<accession>A0A3E1KCU1</accession>
<dbReference type="NCBIfam" id="NF038402">
    <property type="entry name" value="TroA_like"/>
    <property type="match status" value="1"/>
</dbReference>
<keyword evidence="1" id="KW-0732">Signal</keyword>
<evidence type="ECO:0000313" key="4">
    <source>
        <dbReference type="Proteomes" id="UP000260351"/>
    </source>
</evidence>
<dbReference type="SUPFAM" id="SSF53807">
    <property type="entry name" value="Helical backbone' metal receptor"/>
    <property type="match status" value="1"/>
</dbReference>
<dbReference type="Proteomes" id="UP000260351">
    <property type="component" value="Unassembled WGS sequence"/>
</dbReference>
<dbReference type="EMBL" id="QUZK01000004">
    <property type="protein sequence ID" value="RFF32733.1"/>
    <property type="molecule type" value="Genomic_DNA"/>
</dbReference>
<dbReference type="InterPro" id="IPR051030">
    <property type="entry name" value="Vitamin_B12-ABC_binding"/>
</dbReference>
<dbReference type="PANTHER" id="PTHR42860:SF2">
    <property type="entry name" value="BLL4160 PROTEIN"/>
    <property type="match status" value="1"/>
</dbReference>
<dbReference type="InterPro" id="IPR054828">
    <property type="entry name" value="Vit_B12_bind_prot"/>
</dbReference>
<evidence type="ECO:0000313" key="3">
    <source>
        <dbReference type="EMBL" id="RFF32733.1"/>
    </source>
</evidence>
<dbReference type="RefSeq" id="WP_116649262.1">
    <property type="nucleotide sequence ID" value="NZ_QUZK01000004.1"/>
</dbReference>
<protein>
    <submittedName>
        <fullName evidence="3">Cobalamin-binding protein</fullName>
    </submittedName>
</protein>
<sequence>MRIVSHTCSNTEIVCALGRADCLVGVDDHSDYPAEVVEKLPRIGPDLDVDVERILALEPDLVITSLTVPGHERCLEKLEAAGLPLLVTRPHTLADVAADIRRIGGEIDARASAERLASRFKAAMDAGPPDGDPVPILVEWWPKPVIVPGRHSWVNEMLRLAGGINPWRDLDAESLEVTADMARSAAPEAVVMSWCGVDEAKYRPHVVRRRQGWKRVPAIANDRIYAVSEAWLGRPGPRLLDGIVKLREVVDSVHGRGKR</sequence>
<dbReference type="Gene3D" id="3.40.50.1980">
    <property type="entry name" value="Nitrogenase molybdenum iron protein domain"/>
    <property type="match status" value="2"/>
</dbReference>
<dbReference type="InterPro" id="IPR002491">
    <property type="entry name" value="ABC_transptr_periplasmic_BD"/>
</dbReference>
<keyword evidence="4" id="KW-1185">Reference proteome</keyword>
<dbReference type="CDD" id="cd01144">
    <property type="entry name" value="BtuF"/>
    <property type="match status" value="1"/>
</dbReference>
<dbReference type="PROSITE" id="PS50983">
    <property type="entry name" value="FE_B12_PBP"/>
    <property type="match status" value="1"/>
</dbReference>
<organism evidence="3 4">
    <name type="scientific">Wenzhouxiangella sediminis</name>
    <dbReference type="NCBI Taxonomy" id="1792836"/>
    <lineage>
        <taxon>Bacteria</taxon>
        <taxon>Pseudomonadati</taxon>
        <taxon>Pseudomonadota</taxon>
        <taxon>Gammaproteobacteria</taxon>
        <taxon>Chromatiales</taxon>
        <taxon>Wenzhouxiangellaceae</taxon>
        <taxon>Wenzhouxiangella</taxon>
    </lineage>
</organism>
<reference evidence="3 4" key="1">
    <citation type="submission" date="2018-08" db="EMBL/GenBank/DDBJ databases">
        <title>Wenzhouxiangella salilacus sp. nov., a novel bacterium isolated from a saline lake in Xinjiang Province, China.</title>
        <authorList>
            <person name="Han S."/>
        </authorList>
    </citation>
    <scope>NUCLEOTIDE SEQUENCE [LARGE SCALE GENOMIC DNA]</scope>
    <source>
        <strain evidence="3 4">XDB06</strain>
    </source>
</reference>
<dbReference type="Pfam" id="PF01497">
    <property type="entry name" value="Peripla_BP_2"/>
    <property type="match status" value="1"/>
</dbReference>
<dbReference type="AlphaFoldDB" id="A0A3E1KCU1"/>
<evidence type="ECO:0000256" key="1">
    <source>
        <dbReference type="ARBA" id="ARBA00022729"/>
    </source>
</evidence>